<dbReference type="Proteomes" id="UP000242310">
    <property type="component" value="Unassembled WGS sequence"/>
</dbReference>
<organism evidence="9 10">
    <name type="scientific">Salsuginibacillus halophilus</name>
    <dbReference type="NCBI Taxonomy" id="517424"/>
    <lineage>
        <taxon>Bacteria</taxon>
        <taxon>Bacillati</taxon>
        <taxon>Bacillota</taxon>
        <taxon>Bacilli</taxon>
        <taxon>Bacillales</taxon>
        <taxon>Bacillaceae</taxon>
        <taxon>Salsuginibacillus</taxon>
    </lineage>
</organism>
<protein>
    <recommendedName>
        <fullName evidence="2 7">DNA repair protein RecO</fullName>
    </recommendedName>
    <alternativeName>
        <fullName evidence="6 7">Recombination protein O</fullName>
    </alternativeName>
</protein>
<keyword evidence="10" id="KW-1185">Reference proteome</keyword>
<keyword evidence="5 7" id="KW-0234">DNA repair</keyword>
<gene>
    <name evidence="7" type="primary">recO</name>
    <name evidence="9" type="ORF">B0H94_10721</name>
</gene>
<dbReference type="OrthoDB" id="9797083at2"/>
<dbReference type="RefSeq" id="WP_106588668.1">
    <property type="nucleotide sequence ID" value="NZ_PYAV01000007.1"/>
</dbReference>
<dbReference type="PANTHER" id="PTHR33991:SF1">
    <property type="entry name" value="DNA REPAIR PROTEIN RECO"/>
    <property type="match status" value="1"/>
</dbReference>
<dbReference type="InterPro" id="IPR012340">
    <property type="entry name" value="NA-bd_OB-fold"/>
</dbReference>
<dbReference type="SUPFAM" id="SSF57863">
    <property type="entry name" value="ArfGap/RecO-like zinc finger"/>
    <property type="match status" value="1"/>
</dbReference>
<dbReference type="InterPro" id="IPR037278">
    <property type="entry name" value="ARFGAP/RecO"/>
</dbReference>
<comment type="caution">
    <text evidence="9">The sequence shown here is derived from an EMBL/GenBank/DDBJ whole genome shotgun (WGS) entry which is preliminary data.</text>
</comment>
<reference evidence="9 10" key="1">
    <citation type="submission" date="2018-03" db="EMBL/GenBank/DDBJ databases">
        <title>Genomic Encyclopedia of Type Strains, Phase III (KMG-III): the genomes of soil and plant-associated and newly described type strains.</title>
        <authorList>
            <person name="Whitman W."/>
        </authorList>
    </citation>
    <scope>NUCLEOTIDE SEQUENCE [LARGE SCALE GENOMIC DNA]</scope>
    <source>
        <strain evidence="9 10">CGMCC 1.07653</strain>
    </source>
</reference>
<keyword evidence="3 7" id="KW-0227">DNA damage</keyword>
<evidence type="ECO:0000256" key="7">
    <source>
        <dbReference type="HAMAP-Rule" id="MF_00201"/>
    </source>
</evidence>
<comment type="function">
    <text evidence="7">Involved in DNA repair and RecF pathway recombination.</text>
</comment>
<feature type="domain" description="DNA replication/recombination mediator RecO N-terminal" evidence="8">
    <location>
        <begin position="1"/>
        <end position="80"/>
    </location>
</feature>
<dbReference type="Pfam" id="PF02565">
    <property type="entry name" value="RecO_C"/>
    <property type="match status" value="1"/>
</dbReference>
<name>A0A2P8HFN0_9BACI</name>
<dbReference type="GO" id="GO:0006302">
    <property type="term" value="P:double-strand break repair"/>
    <property type="evidence" value="ECO:0007669"/>
    <property type="project" value="TreeGrafter"/>
</dbReference>
<proteinExistence type="inferred from homology"/>
<dbReference type="InterPro" id="IPR042242">
    <property type="entry name" value="RecO_C"/>
</dbReference>
<evidence type="ECO:0000259" key="8">
    <source>
        <dbReference type="Pfam" id="PF11967"/>
    </source>
</evidence>
<dbReference type="InterPro" id="IPR003717">
    <property type="entry name" value="RecO"/>
</dbReference>
<evidence type="ECO:0000256" key="4">
    <source>
        <dbReference type="ARBA" id="ARBA00023172"/>
    </source>
</evidence>
<evidence type="ECO:0000313" key="10">
    <source>
        <dbReference type="Proteomes" id="UP000242310"/>
    </source>
</evidence>
<dbReference type="GO" id="GO:0006310">
    <property type="term" value="P:DNA recombination"/>
    <property type="evidence" value="ECO:0007669"/>
    <property type="project" value="UniProtKB-UniRule"/>
</dbReference>
<dbReference type="Gene3D" id="2.40.50.140">
    <property type="entry name" value="Nucleic acid-binding proteins"/>
    <property type="match status" value="1"/>
</dbReference>
<evidence type="ECO:0000256" key="5">
    <source>
        <dbReference type="ARBA" id="ARBA00023204"/>
    </source>
</evidence>
<dbReference type="GO" id="GO:0043590">
    <property type="term" value="C:bacterial nucleoid"/>
    <property type="evidence" value="ECO:0007669"/>
    <property type="project" value="TreeGrafter"/>
</dbReference>
<dbReference type="PANTHER" id="PTHR33991">
    <property type="entry name" value="DNA REPAIR PROTEIN RECO"/>
    <property type="match status" value="1"/>
</dbReference>
<evidence type="ECO:0000256" key="3">
    <source>
        <dbReference type="ARBA" id="ARBA00022763"/>
    </source>
</evidence>
<accession>A0A2P8HFN0</accession>
<keyword evidence="4 7" id="KW-0233">DNA recombination</keyword>
<dbReference type="HAMAP" id="MF_00201">
    <property type="entry name" value="RecO"/>
    <property type="match status" value="1"/>
</dbReference>
<dbReference type="NCBIfam" id="TIGR00613">
    <property type="entry name" value="reco"/>
    <property type="match status" value="1"/>
</dbReference>
<dbReference type="Gene3D" id="1.20.1440.120">
    <property type="entry name" value="Recombination protein O, C-terminal domain"/>
    <property type="match status" value="1"/>
</dbReference>
<evidence type="ECO:0000256" key="2">
    <source>
        <dbReference type="ARBA" id="ARBA00021310"/>
    </source>
</evidence>
<evidence type="ECO:0000313" key="9">
    <source>
        <dbReference type="EMBL" id="PSL45016.1"/>
    </source>
</evidence>
<dbReference type="EMBL" id="PYAV01000007">
    <property type="protein sequence ID" value="PSL45016.1"/>
    <property type="molecule type" value="Genomic_DNA"/>
</dbReference>
<sequence length="253" mass="28390">MLQKVEGVVIRTVDYGESHVIVTLLTKERGKIAVMARGAKKTKSTLASSVQLFAHGIYVYKAGSGQGVHTLSQGDVIQSFPSIRKDLLLTAYASCAVELMDKATNDQERSGRWFELLSAVLERMNAEDPPDVLLGYLELKMTVPAGIQPLLERCVNCSSQEGKFSFSVREAGFLCHRCIHIDPRRYDISQASVRVLQQLMHVAPEQLGSISLKEETRREIETVIDAYYDSYAGLVLKSKRFLDQWKRWGYDNG</sequence>
<dbReference type="SUPFAM" id="SSF50249">
    <property type="entry name" value="Nucleic acid-binding proteins"/>
    <property type="match status" value="1"/>
</dbReference>
<dbReference type="Pfam" id="PF11967">
    <property type="entry name" value="RecO_N"/>
    <property type="match status" value="1"/>
</dbReference>
<evidence type="ECO:0000256" key="6">
    <source>
        <dbReference type="ARBA" id="ARBA00033409"/>
    </source>
</evidence>
<dbReference type="AlphaFoldDB" id="A0A2P8HFN0"/>
<comment type="similarity">
    <text evidence="1 7">Belongs to the RecO family.</text>
</comment>
<dbReference type="InterPro" id="IPR022572">
    <property type="entry name" value="DNA_rep/recomb_RecO_N"/>
</dbReference>
<evidence type="ECO:0000256" key="1">
    <source>
        <dbReference type="ARBA" id="ARBA00007452"/>
    </source>
</evidence>